<reference evidence="2 3" key="3">
    <citation type="journal article" date="2015" name="Genome Announc.">
        <title>Draft Genome Sequence of the Archiascomycetous Yeast Saitoella complicata.</title>
        <authorList>
            <person name="Yamauchi K."/>
            <person name="Kondo S."/>
            <person name="Hamamoto M."/>
            <person name="Takahashi Y."/>
            <person name="Ogura Y."/>
            <person name="Hayashi T."/>
            <person name="Nishida H."/>
        </authorList>
    </citation>
    <scope>NUCLEOTIDE SEQUENCE [LARGE SCALE GENOMIC DNA]</scope>
    <source>
        <strain evidence="2 3">NRRL Y-17804</strain>
    </source>
</reference>
<dbReference type="Proteomes" id="UP000033140">
    <property type="component" value="Unassembled WGS sequence"/>
</dbReference>
<reference evidence="2 3" key="1">
    <citation type="journal article" date="2011" name="J. Gen. Appl. Microbiol.">
        <title>Draft genome sequencing of the enigmatic yeast Saitoella complicata.</title>
        <authorList>
            <person name="Nishida H."/>
            <person name="Hamamoto M."/>
            <person name="Sugiyama J."/>
        </authorList>
    </citation>
    <scope>NUCLEOTIDE SEQUENCE [LARGE SCALE GENOMIC DNA]</scope>
    <source>
        <strain evidence="2 3">NRRL Y-17804</strain>
    </source>
</reference>
<feature type="region of interest" description="Disordered" evidence="1">
    <location>
        <begin position="233"/>
        <end position="253"/>
    </location>
</feature>
<reference evidence="2 3" key="2">
    <citation type="journal article" date="2014" name="J. Gen. Appl. Microbiol.">
        <title>The early diverging ascomycetous budding yeast Saitoella complicata has three histone deacetylases belonging to the Clr6, Hos2, and Rpd3 lineages.</title>
        <authorList>
            <person name="Nishida H."/>
            <person name="Matsumoto T."/>
            <person name="Kondo S."/>
            <person name="Hamamoto M."/>
            <person name="Yoshikawa H."/>
        </authorList>
    </citation>
    <scope>NUCLEOTIDE SEQUENCE [LARGE SCALE GENOMIC DNA]</scope>
    <source>
        <strain evidence="2 3">NRRL Y-17804</strain>
    </source>
</reference>
<dbReference type="InterPro" id="IPR036047">
    <property type="entry name" value="F-box-like_dom_sf"/>
</dbReference>
<evidence type="ECO:0000256" key="1">
    <source>
        <dbReference type="SAM" id="MobiDB-lite"/>
    </source>
</evidence>
<dbReference type="EMBL" id="BACD03000042">
    <property type="protein sequence ID" value="GAO51179.1"/>
    <property type="molecule type" value="Genomic_DNA"/>
</dbReference>
<keyword evidence="3" id="KW-1185">Reference proteome</keyword>
<evidence type="ECO:0008006" key="4">
    <source>
        <dbReference type="Google" id="ProtNLM"/>
    </source>
</evidence>
<comment type="caution">
    <text evidence="2">The sequence shown here is derived from an EMBL/GenBank/DDBJ whole genome shotgun (WGS) entry which is preliminary data.</text>
</comment>
<evidence type="ECO:0000313" key="2">
    <source>
        <dbReference type="EMBL" id="GAO51179.1"/>
    </source>
</evidence>
<accession>A0A0E9NMW5</accession>
<proteinExistence type="predicted"/>
<organism evidence="2 3">
    <name type="scientific">Saitoella complicata (strain BCRC 22490 / CBS 7301 / JCM 7358 / NBRC 10748 / NRRL Y-17804)</name>
    <dbReference type="NCBI Taxonomy" id="698492"/>
    <lineage>
        <taxon>Eukaryota</taxon>
        <taxon>Fungi</taxon>
        <taxon>Dikarya</taxon>
        <taxon>Ascomycota</taxon>
        <taxon>Taphrinomycotina</taxon>
        <taxon>Taphrinomycotina incertae sedis</taxon>
        <taxon>Saitoella</taxon>
    </lineage>
</organism>
<protein>
    <recommendedName>
        <fullName evidence="4">F-box domain-containing protein</fullName>
    </recommendedName>
</protein>
<evidence type="ECO:0000313" key="3">
    <source>
        <dbReference type="Proteomes" id="UP000033140"/>
    </source>
</evidence>
<dbReference type="AlphaFoldDB" id="A0A0E9NMW5"/>
<dbReference type="SUPFAM" id="SSF81383">
    <property type="entry name" value="F-box domain"/>
    <property type="match status" value="1"/>
</dbReference>
<gene>
    <name evidence="2" type="ORF">G7K_5290-t1</name>
</gene>
<sequence length="316" mass="34097">MAGTVSALTAQLNMAPSATTSTPTATELEQASKHFLPTELVQQILSSLPSRTLCALAPSCPQICASVDQILTRRLRDQMSDSGFHHLVFEIYQSHDKSSAPYHMVIYSHTAREGGVEEFGTPMVSVFRFGTTPPNSPGHGTRYAQREGERATYVLTVESGKEASEISCNGTLVKMSDKRPGMFAGVQDCFGMGLPMSRGKLEEEMREVRFLELGEGVVLHYKVVGREVVMESAPSSEESLESRMSGDNIGDSGASAANVNTDIDNSVSYTIELLAIHIPTAILLKKLDMFESQSRSNLSLVIGGTGVPVPPLPQQA</sequence>
<name>A0A0E9NMW5_SAICN</name>